<evidence type="ECO:0000313" key="2">
    <source>
        <dbReference type="Proteomes" id="UP000199698"/>
    </source>
</evidence>
<dbReference type="Proteomes" id="UP000199698">
    <property type="component" value="Unassembled WGS sequence"/>
</dbReference>
<name>A0A1C3YUU8_9GAMM</name>
<proteinExistence type="predicted"/>
<evidence type="ECO:0008006" key="3">
    <source>
        <dbReference type="Google" id="ProtNLM"/>
    </source>
</evidence>
<reference evidence="2" key="1">
    <citation type="submission" date="2016-08" db="EMBL/GenBank/DDBJ databases">
        <authorList>
            <person name="Varghese N."/>
            <person name="Submissions Spin"/>
        </authorList>
    </citation>
    <scope>NUCLEOTIDE SEQUENCE [LARGE SCALE GENOMIC DNA]</scope>
    <source>
        <strain evidence="2">R-53144</strain>
    </source>
</reference>
<protein>
    <recommendedName>
        <fullName evidence="3">DUF4225 domain-containing protein</fullName>
    </recommendedName>
</protein>
<organism evidence="1 2">
    <name type="scientific">Gilliamella intestini</name>
    <dbReference type="NCBI Taxonomy" id="1798183"/>
    <lineage>
        <taxon>Bacteria</taxon>
        <taxon>Pseudomonadati</taxon>
        <taxon>Pseudomonadota</taxon>
        <taxon>Gammaproteobacteria</taxon>
        <taxon>Orbales</taxon>
        <taxon>Orbaceae</taxon>
        <taxon>Gilliamella</taxon>
    </lineage>
</organism>
<dbReference type="OrthoDB" id="6534834at2"/>
<dbReference type="EMBL" id="FMBA01000001">
    <property type="protein sequence ID" value="SCB73843.1"/>
    <property type="molecule type" value="Genomic_DNA"/>
</dbReference>
<evidence type="ECO:0000313" key="1">
    <source>
        <dbReference type="EMBL" id="SCB73843.1"/>
    </source>
</evidence>
<gene>
    <name evidence="1" type="ORF">GA0061080_1001109</name>
</gene>
<dbReference type="AlphaFoldDB" id="A0A1C3YUU8"/>
<dbReference type="STRING" id="1798183.GA0061080_1001109"/>
<dbReference type="Pfam" id="PF13988">
    <property type="entry name" value="DUF4225"/>
    <property type="match status" value="1"/>
</dbReference>
<keyword evidence="2" id="KW-1185">Reference proteome</keyword>
<sequence length="228" mass="25226">MYTQSDSSLEMSDDTSKIQLDAKRLMDCAHEVCEKHLYYNEIKQAFIDEVDTYAMNIVNKVESGEMSYEEGAKKIKTEENNLWEQSVIWLKNGLSIFGGVGMIQTGVALCSAGWSCLIGAPMIAHGVNGIYEGGSGIVNGVMNEIDGGNRSMEVDGPLRSWYKDAAESLGFDSSIGDIAYDSLDLSMSVGTKLKLVPKLNKFGDPRFKLFKYGRRDLESAYKLKIPTK</sequence>
<dbReference type="InterPro" id="IPR025320">
    <property type="entry name" value="DUF4225"/>
</dbReference>
<accession>A0A1C3YUU8</accession>